<feature type="domain" description="Deacetylase PdaC" evidence="2">
    <location>
        <begin position="92"/>
        <end position="170"/>
    </location>
</feature>
<evidence type="ECO:0000313" key="4">
    <source>
        <dbReference type="Proteomes" id="UP000609849"/>
    </source>
</evidence>
<accession>A0ABR7JQI8</accession>
<dbReference type="Pfam" id="PF11738">
    <property type="entry name" value="DUF3298"/>
    <property type="match status" value="1"/>
</dbReference>
<organism evidence="3 4">
    <name type="scientific">Romboutsia faecis</name>
    <dbReference type="NCBI Taxonomy" id="2764597"/>
    <lineage>
        <taxon>Bacteria</taxon>
        <taxon>Bacillati</taxon>
        <taxon>Bacillota</taxon>
        <taxon>Clostridia</taxon>
        <taxon>Peptostreptococcales</taxon>
        <taxon>Peptostreptococcaceae</taxon>
        <taxon>Romboutsia</taxon>
    </lineage>
</organism>
<dbReference type="Gene3D" id="3.90.640.20">
    <property type="entry name" value="Heat-shock cognate protein, ATPase"/>
    <property type="match status" value="1"/>
</dbReference>
<dbReference type="Proteomes" id="UP000609849">
    <property type="component" value="Unassembled WGS sequence"/>
</dbReference>
<name>A0ABR7JQI8_9FIRM</name>
<evidence type="ECO:0000259" key="2">
    <source>
        <dbReference type="Pfam" id="PF13739"/>
    </source>
</evidence>
<dbReference type="InterPro" id="IPR037126">
    <property type="entry name" value="PdaC/RsiV-like_sf"/>
</dbReference>
<evidence type="ECO:0000259" key="1">
    <source>
        <dbReference type="Pfam" id="PF11738"/>
    </source>
</evidence>
<evidence type="ECO:0000313" key="3">
    <source>
        <dbReference type="EMBL" id="MBC5997181.1"/>
    </source>
</evidence>
<protein>
    <submittedName>
        <fullName evidence="3">Anti-sigma-V factor rsiV</fullName>
    </submittedName>
</protein>
<dbReference type="InterPro" id="IPR021729">
    <property type="entry name" value="DUF3298"/>
</dbReference>
<dbReference type="Pfam" id="PF13739">
    <property type="entry name" value="PdaC"/>
    <property type="match status" value="1"/>
</dbReference>
<dbReference type="InterPro" id="IPR025303">
    <property type="entry name" value="PdaC"/>
</dbReference>
<proteinExistence type="predicted"/>
<comment type="caution">
    <text evidence="3">The sequence shown here is derived from an EMBL/GenBank/DDBJ whole genome shotgun (WGS) entry which is preliminary data.</text>
</comment>
<reference evidence="3 4" key="1">
    <citation type="submission" date="2020-08" db="EMBL/GenBank/DDBJ databases">
        <authorList>
            <person name="Liu C."/>
            <person name="Sun Q."/>
        </authorList>
    </citation>
    <scope>NUCLEOTIDE SEQUENCE [LARGE SCALE GENOMIC DNA]</scope>
    <source>
        <strain evidence="3 4">NSJ-18</strain>
    </source>
</reference>
<dbReference type="EMBL" id="JACRWE010000004">
    <property type="protein sequence ID" value="MBC5997181.1"/>
    <property type="molecule type" value="Genomic_DNA"/>
</dbReference>
<sequence length="287" mass="33029">MNKNENLDNLKDNYKNIEIPSRLDSVVNDAINSNVRKNKKSTAAKWSVVAASIGIVVGAVNLNPTFADTLESIPVLGSMIKIINFRNYRIDENGFDISIDVPKIEGLKDKNLEFKLNKEFEEEGKKQYDEYIKEINKLKSEGLEGKEYAKSWYEVITDTDDILSIVVYNYSAQASSNTTRKFYNIDKKNQTVLTLEGMFEGTDYVNVISKNIKEQMTDRMKKNPEESYWLNDEMVDNNFEKIEKNQDFYINDKNQLVICFDKYDVAPGSEGLVEFAIPQKIVENLMK</sequence>
<dbReference type="Gene3D" id="3.30.565.40">
    <property type="entry name" value="Fervidobacterium nodosum Rt17-B1 like"/>
    <property type="match status" value="1"/>
</dbReference>
<keyword evidence="4" id="KW-1185">Reference proteome</keyword>
<feature type="domain" description="DUF3298" evidence="1">
    <location>
        <begin position="200"/>
        <end position="279"/>
    </location>
</feature>
<gene>
    <name evidence="3" type="ORF">H8923_10440</name>
</gene>